<name>A0AB39BU25_9BACI</name>
<dbReference type="PANTHER" id="PTHR47233:SF3">
    <property type="entry name" value="CHEMOTAXIS PROTEIN CHEV"/>
    <property type="match status" value="1"/>
</dbReference>
<protein>
    <submittedName>
        <fullName evidence="4">Chemotaxis protein</fullName>
    </submittedName>
</protein>
<dbReference type="SMART" id="SM00260">
    <property type="entry name" value="CheW"/>
    <property type="match status" value="1"/>
</dbReference>
<dbReference type="Gene3D" id="2.40.50.180">
    <property type="entry name" value="CheA-289, Domain 4"/>
    <property type="match status" value="1"/>
</dbReference>
<dbReference type="InterPro" id="IPR001789">
    <property type="entry name" value="Sig_transdc_resp-reg_receiver"/>
</dbReference>
<evidence type="ECO:0000259" key="3">
    <source>
        <dbReference type="PROSITE" id="PS50851"/>
    </source>
</evidence>
<evidence type="ECO:0000259" key="2">
    <source>
        <dbReference type="PROSITE" id="PS50110"/>
    </source>
</evidence>
<dbReference type="PROSITE" id="PS50110">
    <property type="entry name" value="RESPONSE_REGULATORY"/>
    <property type="match status" value="1"/>
</dbReference>
<accession>A0AB39BU25</accession>
<dbReference type="PANTHER" id="PTHR47233">
    <property type="entry name" value="CHEMOTAXIS PROTEIN CHEV"/>
    <property type="match status" value="1"/>
</dbReference>
<dbReference type="GO" id="GO:0000160">
    <property type="term" value="P:phosphorelay signal transduction system"/>
    <property type="evidence" value="ECO:0007669"/>
    <property type="project" value="InterPro"/>
</dbReference>
<dbReference type="RefSeq" id="WP_368504211.1">
    <property type="nucleotide sequence ID" value="NZ_CP162551.1"/>
</dbReference>
<proteinExistence type="predicted"/>
<dbReference type="Pfam" id="PF01584">
    <property type="entry name" value="CheW"/>
    <property type="match status" value="1"/>
</dbReference>
<feature type="modified residue" description="4-aspartylphosphate" evidence="1">
    <location>
        <position position="232"/>
    </location>
</feature>
<dbReference type="Gene3D" id="3.40.50.2300">
    <property type="match status" value="1"/>
</dbReference>
<dbReference type="SUPFAM" id="SSF50341">
    <property type="entry name" value="CheW-like"/>
    <property type="match status" value="1"/>
</dbReference>
<reference evidence="4" key="1">
    <citation type="submission" date="2024-07" db="EMBL/GenBank/DDBJ databases">
        <title>Identification and characteristics of an arsenic-resistant bacterial isolate, which belongs to a novel species.</title>
        <authorList>
            <person name="Juszczyk A."/>
            <person name="Kowalczyk A."/>
            <person name="Was K."/>
            <person name="Kosowicz W."/>
            <person name="Budzyn A."/>
            <person name="Latowski D."/>
        </authorList>
    </citation>
    <scope>NUCLEOTIDE SEQUENCE</scope>
    <source>
        <strain evidence="4">As8PL</strain>
    </source>
</reference>
<evidence type="ECO:0000256" key="1">
    <source>
        <dbReference type="PROSITE-ProRule" id="PRU00169"/>
    </source>
</evidence>
<dbReference type="InterPro" id="IPR024181">
    <property type="entry name" value="Chemotax_regulator_CheV"/>
</dbReference>
<gene>
    <name evidence="4" type="ORF">AB3N04_19495</name>
</gene>
<dbReference type="PROSITE" id="PS50851">
    <property type="entry name" value="CHEW"/>
    <property type="match status" value="1"/>
</dbReference>
<dbReference type="InterPro" id="IPR002545">
    <property type="entry name" value="CheW-lke_dom"/>
</dbReference>
<feature type="domain" description="CheW-like" evidence="3">
    <location>
        <begin position="15"/>
        <end position="154"/>
    </location>
</feature>
<dbReference type="SMART" id="SM00448">
    <property type="entry name" value="REC"/>
    <property type="match status" value="1"/>
</dbReference>
<dbReference type="GO" id="GO:0006935">
    <property type="term" value="P:chemotaxis"/>
    <property type="evidence" value="ECO:0007669"/>
    <property type="project" value="InterPro"/>
</dbReference>
<organism evidence="4">
    <name type="scientific">Alkalihalophilus sp. As8PL</name>
    <dbReference type="NCBI Taxonomy" id="3237103"/>
    <lineage>
        <taxon>Bacteria</taxon>
        <taxon>Bacillati</taxon>
        <taxon>Bacillota</taxon>
        <taxon>Bacilli</taxon>
        <taxon>Bacillales</taxon>
        <taxon>Bacillaceae</taxon>
        <taxon>Alkalihalophilus</taxon>
    </lineage>
</organism>
<dbReference type="AlphaFoldDB" id="A0AB39BU25"/>
<dbReference type="Gene3D" id="2.30.30.40">
    <property type="entry name" value="SH3 Domains"/>
    <property type="match status" value="1"/>
</dbReference>
<evidence type="ECO:0000313" key="4">
    <source>
        <dbReference type="EMBL" id="XDI36831.1"/>
    </source>
</evidence>
<sequence length="299" mass="33825">MNGHTDILLDSGTNELEVVMFKVANGTFGINVLKVREIINPLPITATPNAHRHVEGVIRLRQEVIPVVDLAQVLNLPPSNEPDQDKLIVAELNKMKVAFHVHSVSRIHRISWEQIEKPSELSLNAESHTIGIVKLESEMSLLLDFEKIVVDINPKTGLSLEQVKNLGPRDRSEKSIVIAEDSAVLRKLLQDTLTEAGYERLSFFEDGKATWDYLERLVKEDQTFKVDLIITDIEMPQMDGHHLTLRIKQEEHLKQIPVIIFSSLITTDLYHKGEKVGADKQISKPEIVELVETIDSFVQ</sequence>
<dbReference type="InterPro" id="IPR036061">
    <property type="entry name" value="CheW-like_dom_sf"/>
</dbReference>
<dbReference type="PIRSF" id="PIRSF002867">
    <property type="entry name" value="CheV"/>
    <property type="match status" value="1"/>
</dbReference>
<dbReference type="Pfam" id="PF00072">
    <property type="entry name" value="Response_reg"/>
    <property type="match status" value="1"/>
</dbReference>
<dbReference type="EMBL" id="CP162551">
    <property type="protein sequence ID" value="XDI36831.1"/>
    <property type="molecule type" value="Genomic_DNA"/>
</dbReference>
<keyword evidence="1" id="KW-0597">Phosphoprotein</keyword>
<dbReference type="InterPro" id="IPR011006">
    <property type="entry name" value="CheY-like_superfamily"/>
</dbReference>
<feature type="domain" description="Response regulatory" evidence="2">
    <location>
        <begin position="175"/>
        <end position="299"/>
    </location>
</feature>
<dbReference type="SUPFAM" id="SSF52172">
    <property type="entry name" value="CheY-like"/>
    <property type="match status" value="1"/>
</dbReference>